<dbReference type="InterPro" id="IPR036526">
    <property type="entry name" value="C-N_Hydrolase_sf"/>
</dbReference>
<evidence type="ECO:0000313" key="3">
    <source>
        <dbReference type="EMBL" id="ARU60659.1"/>
    </source>
</evidence>
<gene>
    <name evidence="3" type="ORF">CBW65_05850</name>
</gene>
<dbReference type="EMBL" id="CP021434">
    <property type="protein sequence ID" value="ARU60659.1"/>
    <property type="molecule type" value="Genomic_DNA"/>
</dbReference>
<feature type="domain" description="CN hydrolase" evidence="2">
    <location>
        <begin position="28"/>
        <end position="273"/>
    </location>
</feature>
<dbReference type="Proteomes" id="UP000195437">
    <property type="component" value="Chromosome"/>
</dbReference>
<comment type="similarity">
    <text evidence="1">Belongs to the carbon-nitrogen hydrolase superfamily. NIT1/NIT2 family.</text>
</comment>
<sequence>MKSLYTKRFWSNGRIRIYKGGAGEMTTPLVGTVTYELKPLQSYEEYWQTVQMHVQSAQRQNVRLLVFPEYQTAQLLALQPVMTHAEAVAYLDGFTEEYVTRFSQLAQENELTILGGTHIVKEGDGYVNKAYLFYPDGRVETQNKVHTTPEERKVWDLKPGEDFAVFDTEIGKVAILTCYDIEFPETARIVADMGAEIILCPSYTDAPAGFYRVRYCAQARAVENQLFVVMSGLVGSVPGVEQIDMAYSKGAVFAPCDYPFPPDGILSEGMLNASMVTTAPIDLVRLNENRTMGNVSPYFDRKPEVYAKQSKSLPL</sequence>
<dbReference type="Pfam" id="PF00795">
    <property type="entry name" value="CN_hydrolase"/>
    <property type="match status" value="1"/>
</dbReference>
<dbReference type="KEGG" id="tum:CBW65_05850"/>
<keyword evidence="4" id="KW-1185">Reference proteome</keyword>
<name>A0A1Y0IKU1_9BACL</name>
<dbReference type="InterPro" id="IPR003010">
    <property type="entry name" value="C-N_Hydrolase"/>
</dbReference>
<dbReference type="Gene3D" id="3.60.110.10">
    <property type="entry name" value="Carbon-nitrogen hydrolase"/>
    <property type="match status" value="1"/>
</dbReference>
<organism evidence="3 4">
    <name type="scientific">Tumebacillus avium</name>
    <dbReference type="NCBI Taxonomy" id="1903704"/>
    <lineage>
        <taxon>Bacteria</taxon>
        <taxon>Bacillati</taxon>
        <taxon>Bacillota</taxon>
        <taxon>Bacilli</taxon>
        <taxon>Bacillales</taxon>
        <taxon>Alicyclobacillaceae</taxon>
        <taxon>Tumebacillus</taxon>
    </lineage>
</organism>
<accession>A0A1Y0IKU1</accession>
<dbReference type="PROSITE" id="PS01227">
    <property type="entry name" value="UPF0012"/>
    <property type="match status" value="1"/>
</dbReference>
<dbReference type="AlphaFoldDB" id="A0A1Y0IKU1"/>
<dbReference type="PROSITE" id="PS50263">
    <property type="entry name" value="CN_HYDROLASE"/>
    <property type="match status" value="1"/>
</dbReference>
<dbReference type="SUPFAM" id="SSF56317">
    <property type="entry name" value="Carbon-nitrogen hydrolase"/>
    <property type="match status" value="1"/>
</dbReference>
<proteinExistence type="inferred from homology"/>
<protein>
    <recommendedName>
        <fullName evidence="2">CN hydrolase domain-containing protein</fullName>
    </recommendedName>
</protein>
<dbReference type="PANTHER" id="PTHR23088:SF50">
    <property type="entry name" value="HYDROLASE YHCX"/>
    <property type="match status" value="1"/>
</dbReference>
<dbReference type="CDD" id="cd07574">
    <property type="entry name" value="nitrilase_Rim1_like"/>
    <property type="match status" value="1"/>
</dbReference>
<dbReference type="InterPro" id="IPR001110">
    <property type="entry name" value="UPF0012_CS"/>
</dbReference>
<evidence type="ECO:0000259" key="2">
    <source>
        <dbReference type="PROSITE" id="PS50263"/>
    </source>
</evidence>
<dbReference type="PANTHER" id="PTHR23088">
    <property type="entry name" value="NITRILASE-RELATED"/>
    <property type="match status" value="1"/>
</dbReference>
<evidence type="ECO:0000256" key="1">
    <source>
        <dbReference type="ARBA" id="ARBA00010613"/>
    </source>
</evidence>
<reference evidence="4" key="1">
    <citation type="submission" date="2017-05" db="EMBL/GenBank/DDBJ databases">
        <authorList>
            <person name="Sung H."/>
        </authorList>
    </citation>
    <scope>NUCLEOTIDE SEQUENCE [LARGE SCALE GENOMIC DNA]</scope>
    <source>
        <strain evidence="4">AR23208</strain>
    </source>
</reference>
<evidence type="ECO:0000313" key="4">
    <source>
        <dbReference type="Proteomes" id="UP000195437"/>
    </source>
</evidence>